<evidence type="ECO:0000313" key="1">
    <source>
        <dbReference type="EMBL" id="SFW11466.1"/>
    </source>
</evidence>
<accession>A0A1K1LKR2</accession>
<proteinExistence type="predicted"/>
<dbReference type="Proteomes" id="UP000183461">
    <property type="component" value="Unassembled WGS sequence"/>
</dbReference>
<dbReference type="RefSeq" id="WP_242940054.1">
    <property type="nucleotide sequence ID" value="NZ_FPIP01000001.1"/>
</dbReference>
<reference evidence="1 2" key="1">
    <citation type="submission" date="2016-11" db="EMBL/GenBank/DDBJ databases">
        <authorList>
            <person name="Jaros S."/>
            <person name="Januszkiewicz K."/>
            <person name="Wedrychowicz H."/>
        </authorList>
    </citation>
    <scope>NUCLEOTIDE SEQUENCE [LARGE SCALE GENOMIC DNA]</scope>
    <source>
        <strain evidence="1 2">YL228</strain>
    </source>
</reference>
<protein>
    <submittedName>
        <fullName evidence="1">Spore coat associated protein JA (CotJA)</fullName>
    </submittedName>
</protein>
<dbReference type="InterPro" id="IPR020256">
    <property type="entry name" value="Spore_coat_CotJA"/>
</dbReference>
<dbReference type="AlphaFoldDB" id="A0A1K1LKR2"/>
<gene>
    <name evidence="1" type="ORF">SAMN02910280_0515</name>
</gene>
<name>A0A1K1LKR2_RUMFL</name>
<dbReference type="EMBL" id="FPIP01000001">
    <property type="protein sequence ID" value="SFW11466.1"/>
    <property type="molecule type" value="Genomic_DNA"/>
</dbReference>
<evidence type="ECO:0000313" key="2">
    <source>
        <dbReference type="Proteomes" id="UP000183461"/>
    </source>
</evidence>
<dbReference type="Pfam" id="PF11007">
    <property type="entry name" value="CotJA"/>
    <property type="match status" value="1"/>
</dbReference>
<organism evidence="1 2">
    <name type="scientific">Ruminococcus flavefaciens</name>
    <dbReference type="NCBI Taxonomy" id="1265"/>
    <lineage>
        <taxon>Bacteria</taxon>
        <taxon>Bacillati</taxon>
        <taxon>Bacillota</taxon>
        <taxon>Clostridia</taxon>
        <taxon>Eubacteriales</taxon>
        <taxon>Oscillospiraceae</taxon>
        <taxon>Ruminococcus</taxon>
    </lineage>
</organism>
<sequence>MKLDLFDDMEGLILHERENSMGAMEMKFNISNNGNDSVSRFPAKTPLAMAYVPFQQWGETYGDDEALSKGTLFPELDLPFSGGGDSR</sequence>